<sequence>MTGLLGCRQVATAVFRCQARPSLGHNLGTAKYGYQACENTCDANLHP</sequence>
<accession>A0A6A4F378</accession>
<gene>
    <name evidence="1" type="ORF">PR002_g14417</name>
    <name evidence="2" type="ORF">PR003_g15021</name>
</gene>
<comment type="caution">
    <text evidence="2">The sequence shown here is derived from an EMBL/GenBank/DDBJ whole genome shotgun (WGS) entry which is preliminary data.</text>
</comment>
<evidence type="ECO:0000313" key="4">
    <source>
        <dbReference type="Proteomes" id="UP000435112"/>
    </source>
</evidence>
<dbReference type="AlphaFoldDB" id="A0A6A4F378"/>
<organism evidence="2 3">
    <name type="scientific">Phytophthora rubi</name>
    <dbReference type="NCBI Taxonomy" id="129364"/>
    <lineage>
        <taxon>Eukaryota</taxon>
        <taxon>Sar</taxon>
        <taxon>Stramenopiles</taxon>
        <taxon>Oomycota</taxon>
        <taxon>Peronosporomycetes</taxon>
        <taxon>Peronosporales</taxon>
        <taxon>Peronosporaceae</taxon>
        <taxon>Phytophthora</taxon>
    </lineage>
</organism>
<reference evidence="2 3" key="1">
    <citation type="submission" date="2018-08" db="EMBL/GenBank/DDBJ databases">
        <title>Genomic investigation of the strawberry pathogen Phytophthora fragariae indicates pathogenicity is determined by transcriptional variation in three key races.</title>
        <authorList>
            <person name="Adams T.M."/>
            <person name="Armitage A.D."/>
            <person name="Sobczyk M.K."/>
            <person name="Bates H.J."/>
            <person name="Dunwell J.M."/>
            <person name="Nellist C.F."/>
            <person name="Harrison R.J."/>
        </authorList>
    </citation>
    <scope>NUCLEOTIDE SEQUENCE [LARGE SCALE GENOMIC DNA]</scope>
    <source>
        <strain evidence="1 4">SCRP324</strain>
        <strain evidence="2 3">SCRP333</strain>
    </source>
</reference>
<evidence type="ECO:0000313" key="3">
    <source>
        <dbReference type="Proteomes" id="UP000434957"/>
    </source>
</evidence>
<proteinExistence type="predicted"/>
<dbReference type="EMBL" id="QXFT01001019">
    <property type="protein sequence ID" value="KAE9331406.1"/>
    <property type="molecule type" value="Genomic_DNA"/>
</dbReference>
<keyword evidence="3" id="KW-1185">Reference proteome</keyword>
<dbReference type="Proteomes" id="UP000434957">
    <property type="component" value="Unassembled WGS sequence"/>
</dbReference>
<dbReference type="Proteomes" id="UP000435112">
    <property type="component" value="Unassembled WGS sequence"/>
</dbReference>
<evidence type="ECO:0000313" key="2">
    <source>
        <dbReference type="EMBL" id="KAE9331406.1"/>
    </source>
</evidence>
<name>A0A6A4F378_9STRA</name>
<dbReference type="EMBL" id="QXFU01001000">
    <property type="protein sequence ID" value="KAE9013744.1"/>
    <property type="molecule type" value="Genomic_DNA"/>
</dbReference>
<protein>
    <submittedName>
        <fullName evidence="2">Uncharacterized protein</fullName>
    </submittedName>
</protein>
<evidence type="ECO:0000313" key="1">
    <source>
        <dbReference type="EMBL" id="KAE9013744.1"/>
    </source>
</evidence>